<keyword evidence="3" id="KW-1185">Reference proteome</keyword>
<name>A0A4S8J2V8_MUSBA</name>
<dbReference type="Proteomes" id="UP000317650">
    <property type="component" value="Chromosome 11"/>
</dbReference>
<sequence length="88" mass="9762">MPDGQNLKVPCHHHWLQKHEEHQEQCGGTKAKASDCHLSLLLSLTPPTPPPPPFSPSMAESRMVELSSPTTNLQKPRDPLCSLLSEME</sequence>
<organism evidence="2 3">
    <name type="scientific">Musa balbisiana</name>
    <name type="common">Banana</name>
    <dbReference type="NCBI Taxonomy" id="52838"/>
    <lineage>
        <taxon>Eukaryota</taxon>
        <taxon>Viridiplantae</taxon>
        <taxon>Streptophyta</taxon>
        <taxon>Embryophyta</taxon>
        <taxon>Tracheophyta</taxon>
        <taxon>Spermatophyta</taxon>
        <taxon>Magnoliopsida</taxon>
        <taxon>Liliopsida</taxon>
        <taxon>Zingiberales</taxon>
        <taxon>Musaceae</taxon>
        <taxon>Musa</taxon>
    </lineage>
</organism>
<dbReference type="EMBL" id="PYDT01000007">
    <property type="protein sequence ID" value="THU55359.1"/>
    <property type="molecule type" value="Genomic_DNA"/>
</dbReference>
<protein>
    <submittedName>
        <fullName evidence="2">Uncharacterized protein</fullName>
    </submittedName>
</protein>
<reference evidence="2 3" key="1">
    <citation type="journal article" date="2019" name="Nat. Plants">
        <title>Genome sequencing of Musa balbisiana reveals subgenome evolution and function divergence in polyploid bananas.</title>
        <authorList>
            <person name="Yao X."/>
        </authorList>
    </citation>
    <scope>NUCLEOTIDE SEQUENCE [LARGE SCALE GENOMIC DNA]</scope>
    <source>
        <strain evidence="3">cv. DH-PKW</strain>
        <tissue evidence="2">Leaves</tissue>
    </source>
</reference>
<evidence type="ECO:0000313" key="2">
    <source>
        <dbReference type="EMBL" id="THU55359.1"/>
    </source>
</evidence>
<evidence type="ECO:0000313" key="3">
    <source>
        <dbReference type="Proteomes" id="UP000317650"/>
    </source>
</evidence>
<feature type="compositionally biased region" description="Pro residues" evidence="1">
    <location>
        <begin position="46"/>
        <end position="55"/>
    </location>
</feature>
<proteinExistence type="predicted"/>
<dbReference type="AlphaFoldDB" id="A0A4S8J2V8"/>
<feature type="region of interest" description="Disordered" evidence="1">
    <location>
        <begin position="41"/>
        <end position="88"/>
    </location>
</feature>
<evidence type="ECO:0000256" key="1">
    <source>
        <dbReference type="SAM" id="MobiDB-lite"/>
    </source>
</evidence>
<comment type="caution">
    <text evidence="2">The sequence shown here is derived from an EMBL/GenBank/DDBJ whole genome shotgun (WGS) entry which is preliminary data.</text>
</comment>
<gene>
    <name evidence="2" type="ORF">C4D60_Mb11t05730</name>
</gene>
<accession>A0A4S8J2V8</accession>